<dbReference type="Proteomes" id="UP001305606">
    <property type="component" value="Chromosome"/>
</dbReference>
<reference evidence="7 8" key="1">
    <citation type="submission" date="2023-02" db="EMBL/GenBank/DDBJ databases">
        <title>Streptomyces sp. SCA4-21 with antifungal activity against Fusarium oxysporum f. sp. cubense, Streptomyces sp. SCA2-17 with antifungal activity against Fusarium oxysporum f. sp. cubense.</title>
        <authorList>
            <person name="Qi D."/>
        </authorList>
    </citation>
    <scope>NUCLEOTIDE SEQUENCE [LARGE SCALE GENOMIC DNA]</scope>
    <source>
        <strain evidence="7 8">SCA4-21</strain>
    </source>
</reference>
<keyword evidence="5" id="KW-0449">Lipoprotein</keyword>
<dbReference type="InterPro" id="IPR006311">
    <property type="entry name" value="TAT_signal"/>
</dbReference>
<dbReference type="Gene3D" id="3.40.190.10">
    <property type="entry name" value="Periplasmic binding protein-like II"/>
    <property type="match status" value="1"/>
</dbReference>
<keyword evidence="8" id="KW-1185">Reference proteome</keyword>
<evidence type="ECO:0000256" key="1">
    <source>
        <dbReference type="ARBA" id="ARBA00022475"/>
    </source>
</evidence>
<evidence type="ECO:0000256" key="6">
    <source>
        <dbReference type="SAM" id="MobiDB-lite"/>
    </source>
</evidence>
<accession>A0ABY9VAA1</accession>
<organism evidence="7 8">
    <name type="scientific">Streptomyces luomodiensis</name>
    <dbReference type="NCBI Taxonomy" id="3026192"/>
    <lineage>
        <taxon>Bacteria</taxon>
        <taxon>Bacillati</taxon>
        <taxon>Actinomycetota</taxon>
        <taxon>Actinomycetes</taxon>
        <taxon>Kitasatosporales</taxon>
        <taxon>Streptomycetaceae</taxon>
        <taxon>Streptomyces</taxon>
    </lineage>
</organism>
<keyword evidence="2" id="KW-0732">Signal</keyword>
<evidence type="ECO:0000256" key="3">
    <source>
        <dbReference type="ARBA" id="ARBA00023136"/>
    </source>
</evidence>
<sequence length="459" mass="49178">MMLSTNTAGAEAESAPSPSPPPSSCSRRTVLRASAGLGAAAATAGTLSGCSSSSSKATTVTVWSWLTGMDKYVAAFNKKHTDIHVELSVIAAGLSGGYAQQTNAIRAHNAPDILHVEYQGLPQILTSGGLRELTDDLADLAGGYSDAAWQGVRPDGRTWAVPMDIAPMVFYYRKDLFDRHAIELPRTWDDFRLAARAVRKARADARITTFPLNDGSFFAGMCWQGGDPWWQVEGDSWAVDVAGEGTRRTAEYWQEMISSGLVKADPTGSQEWISAMHTGRLWGLLGASWSVGSLNKSIPDDKGRWAVATMPTWDGEPANGMQGGTAFGISKESEVADAALTFLRWLSTDPEVVRIGATFSSPFPGYEPSREVARRVYRGGYFLGEPVYDVLDRAAAQVPEWTWGPNALGLFSTVANAFGPVSSGGTTLPRAVRGVQTEAVSGMRARGLSVINASDRSRT</sequence>
<feature type="region of interest" description="Disordered" evidence="6">
    <location>
        <begin position="1"/>
        <end position="27"/>
    </location>
</feature>
<evidence type="ECO:0000313" key="8">
    <source>
        <dbReference type="Proteomes" id="UP001305606"/>
    </source>
</evidence>
<dbReference type="InterPro" id="IPR006059">
    <property type="entry name" value="SBP"/>
</dbReference>
<proteinExistence type="predicted"/>
<evidence type="ECO:0000256" key="4">
    <source>
        <dbReference type="ARBA" id="ARBA00023139"/>
    </source>
</evidence>
<dbReference type="InterPro" id="IPR050490">
    <property type="entry name" value="Bact_solute-bd_prot1"/>
</dbReference>
<evidence type="ECO:0000256" key="2">
    <source>
        <dbReference type="ARBA" id="ARBA00022729"/>
    </source>
</evidence>
<dbReference type="SUPFAM" id="SSF53850">
    <property type="entry name" value="Periplasmic binding protein-like II"/>
    <property type="match status" value="1"/>
</dbReference>
<evidence type="ECO:0000313" key="7">
    <source>
        <dbReference type="EMBL" id="WNF00830.1"/>
    </source>
</evidence>
<dbReference type="PANTHER" id="PTHR43649">
    <property type="entry name" value="ARABINOSE-BINDING PROTEIN-RELATED"/>
    <property type="match status" value="1"/>
</dbReference>
<keyword evidence="3" id="KW-0472">Membrane</keyword>
<dbReference type="PROSITE" id="PS51318">
    <property type="entry name" value="TAT"/>
    <property type="match status" value="1"/>
</dbReference>
<keyword evidence="4" id="KW-0564">Palmitate</keyword>
<evidence type="ECO:0000256" key="5">
    <source>
        <dbReference type="ARBA" id="ARBA00023288"/>
    </source>
</evidence>
<dbReference type="Pfam" id="PF01547">
    <property type="entry name" value="SBP_bac_1"/>
    <property type="match status" value="1"/>
</dbReference>
<protein>
    <submittedName>
        <fullName evidence="7">Extracellular solute-binding protein</fullName>
    </submittedName>
</protein>
<dbReference type="PANTHER" id="PTHR43649:SF33">
    <property type="entry name" value="POLYGALACTURONAN_RHAMNOGALACTURONAN-BINDING PROTEIN YTCQ"/>
    <property type="match status" value="1"/>
</dbReference>
<name>A0ABY9VAA1_9ACTN</name>
<dbReference type="EMBL" id="CP117522">
    <property type="protein sequence ID" value="WNF00830.1"/>
    <property type="molecule type" value="Genomic_DNA"/>
</dbReference>
<gene>
    <name evidence="7" type="ORF">PS467_38620</name>
</gene>
<keyword evidence="1" id="KW-1003">Cell membrane</keyword>
<dbReference type="RefSeq" id="WP_311039182.1">
    <property type="nucleotide sequence ID" value="NZ_CP117522.1"/>
</dbReference>